<dbReference type="Proteomes" id="UP000095392">
    <property type="component" value="Unassembled WGS sequence"/>
</dbReference>
<proteinExistence type="predicted"/>
<evidence type="ECO:0000313" key="3">
    <source>
        <dbReference type="Proteomes" id="UP000095392"/>
    </source>
</evidence>
<dbReference type="AlphaFoldDB" id="A0AB36FQW2"/>
<accession>A0AB36FQW2</accession>
<name>A0AB36FQW2_ALTMA</name>
<reference evidence="2 3" key="1">
    <citation type="submission" date="2016-09" db="EMBL/GenBank/DDBJ databases">
        <title>Draft Genome Sequence of four Alteromonas macleodii strains isolated from copper coupons and grown long-term at elevated copper levels.</title>
        <authorList>
            <person name="Cusick K."/>
            <person name="Dale J."/>
            <person name="Little B."/>
            <person name="Biffinger J."/>
        </authorList>
    </citation>
    <scope>NUCLEOTIDE SEQUENCE [LARGE SCALE GENOMIC DNA]</scope>
    <source>
        <strain evidence="2 3">KCP01</strain>
    </source>
</reference>
<gene>
    <name evidence="2" type="ORF">BFV95_4628</name>
</gene>
<feature type="region of interest" description="Disordered" evidence="1">
    <location>
        <begin position="77"/>
        <end position="100"/>
    </location>
</feature>
<protein>
    <submittedName>
        <fullName evidence="2">Uncharacterized protein</fullName>
    </submittedName>
</protein>
<evidence type="ECO:0000313" key="2">
    <source>
        <dbReference type="EMBL" id="OES24869.1"/>
    </source>
</evidence>
<evidence type="ECO:0000256" key="1">
    <source>
        <dbReference type="SAM" id="MobiDB-lite"/>
    </source>
</evidence>
<sequence length="123" mass="14090">MKRKSTKGRKQLIKMSIEARKQQSIIEAQTGERPSINQILLDMHKAASGCNTFRLFDQWCALGYRIKPKSKAFRIWGTPRKGRRPQKADNATQTNPGADSYDFYPVCCLYNEDQVVKLDAVTH</sequence>
<comment type="caution">
    <text evidence="2">The sequence shown here is derived from an EMBL/GenBank/DDBJ whole genome shotgun (WGS) entry which is preliminary data.</text>
</comment>
<keyword evidence="3" id="KW-1185">Reference proteome</keyword>
<dbReference type="RefSeq" id="WP_069945373.1">
    <property type="nucleotide sequence ID" value="NZ_MIPW01000063.1"/>
</dbReference>
<organism evidence="2 3">
    <name type="scientific">Alteromonas macleodii</name>
    <name type="common">Pseudoalteromonas macleodii</name>
    <dbReference type="NCBI Taxonomy" id="28108"/>
    <lineage>
        <taxon>Bacteria</taxon>
        <taxon>Pseudomonadati</taxon>
        <taxon>Pseudomonadota</taxon>
        <taxon>Gammaproteobacteria</taxon>
        <taxon>Alteromonadales</taxon>
        <taxon>Alteromonadaceae</taxon>
        <taxon>Alteromonas/Salinimonas group</taxon>
        <taxon>Alteromonas</taxon>
    </lineage>
</organism>
<dbReference type="EMBL" id="MIPY01000058">
    <property type="protein sequence ID" value="OES24869.1"/>
    <property type="molecule type" value="Genomic_DNA"/>
</dbReference>